<dbReference type="CDD" id="cd00483">
    <property type="entry name" value="HPPK"/>
    <property type="match status" value="1"/>
</dbReference>
<dbReference type="SUPFAM" id="SSF55083">
    <property type="entry name" value="6-hydroxymethyl-7,8-dihydropterin pyrophosphokinase, HPPK"/>
    <property type="match status" value="1"/>
</dbReference>
<evidence type="ECO:0000256" key="5">
    <source>
        <dbReference type="ARBA" id="ARBA00022741"/>
    </source>
</evidence>
<dbReference type="InterPro" id="IPR000550">
    <property type="entry name" value="Hppk"/>
</dbReference>
<dbReference type="Proteomes" id="UP000051445">
    <property type="component" value="Unassembled WGS sequence"/>
</dbReference>
<dbReference type="PANTHER" id="PTHR43071">
    <property type="entry name" value="2-AMINO-4-HYDROXY-6-HYDROXYMETHYLDIHYDROPTERIDINE PYROPHOSPHOKINASE"/>
    <property type="match status" value="1"/>
</dbReference>
<reference evidence="10 11" key="1">
    <citation type="journal article" date="2015" name="Genome Announc.">
        <title>Expanding the biotechnology potential of lactobacilli through comparative genomics of 213 strains and associated genera.</title>
        <authorList>
            <person name="Sun Z."/>
            <person name="Harris H.M."/>
            <person name="McCann A."/>
            <person name="Guo C."/>
            <person name="Argimon S."/>
            <person name="Zhang W."/>
            <person name="Yang X."/>
            <person name="Jeffery I.B."/>
            <person name="Cooney J.C."/>
            <person name="Kagawa T.F."/>
            <person name="Liu W."/>
            <person name="Song Y."/>
            <person name="Salvetti E."/>
            <person name="Wrobel A."/>
            <person name="Rasinkangas P."/>
            <person name="Parkhill J."/>
            <person name="Rea M.C."/>
            <person name="O'Sullivan O."/>
            <person name="Ritari J."/>
            <person name="Douillard F.P."/>
            <person name="Paul Ross R."/>
            <person name="Yang R."/>
            <person name="Briner A.E."/>
            <person name="Felis G.E."/>
            <person name="de Vos W.M."/>
            <person name="Barrangou R."/>
            <person name="Klaenhammer T.R."/>
            <person name="Caufield P.W."/>
            <person name="Cui Y."/>
            <person name="Zhang H."/>
            <person name="O'Toole P.W."/>
        </authorList>
    </citation>
    <scope>NUCLEOTIDE SEQUENCE [LARGE SCALE GENOMIC DNA]</scope>
    <source>
        <strain evidence="10 11">DSM 13145</strain>
    </source>
</reference>
<sequence length="168" mass="19172">MIEAVLSLGSNIGDRLSNLQTAVRMLNSQQAVTITSISSVYETEPVGGVEQQAFYNIAIILQTSLDAQQLLDLLHDIEQHLHRKRLIHWGPRTIDLDIIYYGQEHINTPTLTVPHPEMGNRRFVLIPTLEAMSKDDVHYQAVQRLLDTTTDHNWLKKKYSSEVLGWTK</sequence>
<dbReference type="PROSITE" id="PS00794">
    <property type="entry name" value="HPPK"/>
    <property type="match status" value="1"/>
</dbReference>
<name>A0A0R1P482_9LACO</name>
<comment type="pathway">
    <text evidence="2">Cofactor biosynthesis; tetrahydrofolate biosynthesis; 2-amino-4-hydroxy-6-hydroxymethyl-7,8-dihydropteridine diphosphate from 7,8-dihydroneopterin triphosphate: step 4/4.</text>
</comment>
<keyword evidence="11" id="KW-1185">Reference proteome</keyword>
<keyword evidence="6 10" id="KW-0418">Kinase</keyword>
<dbReference type="EC" id="2.7.6.3" evidence="3"/>
<dbReference type="EMBL" id="AZER01000016">
    <property type="protein sequence ID" value="KRL27437.1"/>
    <property type="molecule type" value="Genomic_DNA"/>
</dbReference>
<evidence type="ECO:0000259" key="9">
    <source>
        <dbReference type="PROSITE" id="PS00794"/>
    </source>
</evidence>
<dbReference type="GO" id="GO:0046654">
    <property type="term" value="P:tetrahydrofolate biosynthetic process"/>
    <property type="evidence" value="ECO:0007669"/>
    <property type="project" value="UniProtKB-UniPathway"/>
</dbReference>
<evidence type="ECO:0000313" key="10">
    <source>
        <dbReference type="EMBL" id="KRL27437.1"/>
    </source>
</evidence>
<keyword evidence="7" id="KW-0067">ATP-binding</keyword>
<accession>A0A0R1P482</accession>
<proteinExistence type="predicted"/>
<organism evidence="10 11">
    <name type="scientific">Limosilactobacillus frumenti DSM 13145</name>
    <dbReference type="NCBI Taxonomy" id="1423746"/>
    <lineage>
        <taxon>Bacteria</taxon>
        <taxon>Bacillati</taxon>
        <taxon>Bacillota</taxon>
        <taxon>Bacilli</taxon>
        <taxon>Lactobacillales</taxon>
        <taxon>Lactobacillaceae</taxon>
        <taxon>Limosilactobacillus</taxon>
    </lineage>
</organism>
<keyword evidence="8" id="KW-0289">Folate biosynthesis</keyword>
<gene>
    <name evidence="10" type="ORF">FD27_GL001197</name>
</gene>
<dbReference type="GO" id="GO:0003848">
    <property type="term" value="F:2-amino-4-hydroxy-6-hydroxymethyldihydropteridine diphosphokinase activity"/>
    <property type="evidence" value="ECO:0007669"/>
    <property type="project" value="UniProtKB-EC"/>
</dbReference>
<evidence type="ECO:0000256" key="8">
    <source>
        <dbReference type="ARBA" id="ARBA00022909"/>
    </source>
</evidence>
<evidence type="ECO:0000256" key="7">
    <source>
        <dbReference type="ARBA" id="ARBA00022840"/>
    </source>
</evidence>
<dbReference type="OrthoDB" id="9808041at2"/>
<evidence type="ECO:0000256" key="4">
    <source>
        <dbReference type="ARBA" id="ARBA00022679"/>
    </source>
</evidence>
<feature type="domain" description="7,8-dihydro-6-hydroxymethylpterin-pyrophosphokinase" evidence="9">
    <location>
        <begin position="88"/>
        <end position="99"/>
    </location>
</feature>
<dbReference type="Pfam" id="PF01288">
    <property type="entry name" value="HPPK"/>
    <property type="match status" value="1"/>
</dbReference>
<dbReference type="GO" id="GO:0046656">
    <property type="term" value="P:folic acid biosynthetic process"/>
    <property type="evidence" value="ECO:0007669"/>
    <property type="project" value="UniProtKB-KW"/>
</dbReference>
<evidence type="ECO:0000256" key="1">
    <source>
        <dbReference type="ARBA" id="ARBA00000198"/>
    </source>
</evidence>
<evidence type="ECO:0000256" key="2">
    <source>
        <dbReference type="ARBA" id="ARBA00005051"/>
    </source>
</evidence>
<dbReference type="UniPathway" id="UPA00077">
    <property type="reaction ID" value="UER00155"/>
</dbReference>
<dbReference type="AlphaFoldDB" id="A0A0R1P482"/>
<evidence type="ECO:0000256" key="3">
    <source>
        <dbReference type="ARBA" id="ARBA00013253"/>
    </source>
</evidence>
<dbReference type="NCBIfam" id="TIGR01498">
    <property type="entry name" value="folK"/>
    <property type="match status" value="1"/>
</dbReference>
<dbReference type="GO" id="GO:0016301">
    <property type="term" value="F:kinase activity"/>
    <property type="evidence" value="ECO:0007669"/>
    <property type="project" value="UniProtKB-KW"/>
</dbReference>
<keyword evidence="4" id="KW-0808">Transferase</keyword>
<protein>
    <recommendedName>
        <fullName evidence="3">2-amino-4-hydroxy-6-hydroxymethyldihydropteridine diphosphokinase</fullName>
        <ecNumber evidence="3">2.7.6.3</ecNumber>
    </recommendedName>
</protein>
<keyword evidence="5" id="KW-0547">Nucleotide-binding</keyword>
<dbReference type="GO" id="GO:0005524">
    <property type="term" value="F:ATP binding"/>
    <property type="evidence" value="ECO:0007669"/>
    <property type="project" value="UniProtKB-KW"/>
</dbReference>
<comment type="caution">
    <text evidence="10">The sequence shown here is derived from an EMBL/GenBank/DDBJ whole genome shotgun (WGS) entry which is preliminary data.</text>
</comment>
<evidence type="ECO:0000256" key="6">
    <source>
        <dbReference type="ARBA" id="ARBA00022777"/>
    </source>
</evidence>
<dbReference type="PANTHER" id="PTHR43071:SF1">
    <property type="entry name" value="2-AMINO-4-HYDROXY-6-HYDROXYMETHYLDIHYDROPTERIDINE PYROPHOSPHOKINASE"/>
    <property type="match status" value="1"/>
</dbReference>
<dbReference type="RefSeq" id="WP_057752063.1">
    <property type="nucleotide sequence ID" value="NZ_AZER01000016.1"/>
</dbReference>
<dbReference type="InterPro" id="IPR035907">
    <property type="entry name" value="Hppk_sf"/>
</dbReference>
<evidence type="ECO:0000313" key="11">
    <source>
        <dbReference type="Proteomes" id="UP000051445"/>
    </source>
</evidence>
<comment type="catalytic activity">
    <reaction evidence="1">
        <text>6-hydroxymethyl-7,8-dihydropterin + ATP = (7,8-dihydropterin-6-yl)methyl diphosphate + AMP + H(+)</text>
        <dbReference type="Rhea" id="RHEA:11412"/>
        <dbReference type="ChEBI" id="CHEBI:15378"/>
        <dbReference type="ChEBI" id="CHEBI:30616"/>
        <dbReference type="ChEBI" id="CHEBI:44841"/>
        <dbReference type="ChEBI" id="CHEBI:72950"/>
        <dbReference type="ChEBI" id="CHEBI:456215"/>
        <dbReference type="EC" id="2.7.6.3"/>
    </reaction>
</comment>
<dbReference type="PATRIC" id="fig|1423746.3.peg.1216"/>
<dbReference type="STRING" id="1423746.FD27_GL001197"/>
<dbReference type="Gene3D" id="3.30.70.560">
    <property type="entry name" value="7,8-Dihydro-6-hydroxymethylpterin-pyrophosphokinase HPPK"/>
    <property type="match status" value="1"/>
</dbReference>